<dbReference type="EMBL" id="LR899009">
    <property type="protein sequence ID" value="CAD7079586.1"/>
    <property type="molecule type" value="Genomic_DNA"/>
</dbReference>
<evidence type="ECO:0000313" key="8">
    <source>
        <dbReference type="Proteomes" id="UP000594454"/>
    </source>
</evidence>
<reference evidence="7 8" key="1">
    <citation type="submission" date="2020-11" db="EMBL/GenBank/DDBJ databases">
        <authorList>
            <person name="Wallbank WR R."/>
            <person name="Pardo Diaz C."/>
            <person name="Kozak K."/>
            <person name="Martin S."/>
            <person name="Jiggins C."/>
            <person name="Moest M."/>
            <person name="Warren A I."/>
            <person name="Generalovic N T."/>
            <person name="Byers J.R.P. K."/>
            <person name="Montejo-Kovacevich G."/>
            <person name="Yen C E."/>
        </authorList>
    </citation>
    <scope>NUCLEOTIDE SEQUENCE [LARGE SCALE GENOMIC DNA]</scope>
</reference>
<organism evidence="7 8">
    <name type="scientific">Hermetia illucens</name>
    <name type="common">Black soldier fly</name>
    <dbReference type="NCBI Taxonomy" id="343691"/>
    <lineage>
        <taxon>Eukaryota</taxon>
        <taxon>Metazoa</taxon>
        <taxon>Ecdysozoa</taxon>
        <taxon>Arthropoda</taxon>
        <taxon>Hexapoda</taxon>
        <taxon>Insecta</taxon>
        <taxon>Pterygota</taxon>
        <taxon>Neoptera</taxon>
        <taxon>Endopterygota</taxon>
        <taxon>Diptera</taxon>
        <taxon>Brachycera</taxon>
        <taxon>Stratiomyomorpha</taxon>
        <taxon>Stratiomyidae</taxon>
        <taxon>Hermetiinae</taxon>
        <taxon>Hermetia</taxon>
    </lineage>
</organism>
<dbReference type="PANTHER" id="PTHR44324">
    <property type="entry name" value="WD40 REPEAT DOMAIN 95"/>
    <property type="match status" value="1"/>
</dbReference>
<dbReference type="PROSITE" id="PS50294">
    <property type="entry name" value="WD_REPEATS_REGION"/>
    <property type="match status" value="2"/>
</dbReference>
<dbReference type="InterPro" id="IPR019775">
    <property type="entry name" value="WD40_repeat_CS"/>
</dbReference>
<dbReference type="Gene3D" id="1.10.238.10">
    <property type="entry name" value="EF-hand"/>
    <property type="match status" value="1"/>
</dbReference>
<name>A0A7R8UF25_HERIL</name>
<evidence type="ECO:0000256" key="1">
    <source>
        <dbReference type="ARBA" id="ARBA00014901"/>
    </source>
</evidence>
<evidence type="ECO:0000256" key="3">
    <source>
        <dbReference type="ARBA" id="ARBA00022737"/>
    </source>
</evidence>
<dbReference type="InParanoid" id="A0A7R8UF25"/>
<protein>
    <recommendedName>
        <fullName evidence="1">WD repeat-containing protein on Y chromosome</fullName>
    </recommendedName>
</protein>
<dbReference type="GO" id="GO:0005509">
    <property type="term" value="F:calcium ion binding"/>
    <property type="evidence" value="ECO:0007669"/>
    <property type="project" value="InterPro"/>
</dbReference>
<dbReference type="OMA" id="MQPGKIH"/>
<dbReference type="OrthoDB" id="5980302at2759"/>
<feature type="region of interest" description="Disordered" evidence="5">
    <location>
        <begin position="1053"/>
        <end position="1076"/>
    </location>
</feature>
<feature type="repeat" description="WD" evidence="4">
    <location>
        <begin position="399"/>
        <end position="440"/>
    </location>
</feature>
<accession>A0A7R8UF25</accession>
<dbReference type="SMART" id="SM00320">
    <property type="entry name" value="WD40"/>
    <property type="match status" value="8"/>
</dbReference>
<dbReference type="PANTHER" id="PTHR44324:SF6">
    <property type="entry name" value="EF-HAND CALCIUM BINDING DOMAIN 8"/>
    <property type="match status" value="1"/>
</dbReference>
<dbReference type="SUPFAM" id="SSF47473">
    <property type="entry name" value="EF-hand"/>
    <property type="match status" value="1"/>
</dbReference>
<evidence type="ECO:0000256" key="2">
    <source>
        <dbReference type="ARBA" id="ARBA00022574"/>
    </source>
</evidence>
<dbReference type="PROSITE" id="PS50222">
    <property type="entry name" value="EF_HAND_2"/>
    <property type="match status" value="1"/>
</dbReference>
<dbReference type="AlphaFoldDB" id="A0A7R8UF25"/>
<feature type="repeat" description="WD" evidence="4">
    <location>
        <begin position="547"/>
        <end position="581"/>
    </location>
</feature>
<evidence type="ECO:0000256" key="5">
    <source>
        <dbReference type="SAM" id="MobiDB-lite"/>
    </source>
</evidence>
<dbReference type="Gene3D" id="2.130.10.10">
    <property type="entry name" value="YVTN repeat-like/Quinoprotein amine dehydrogenase"/>
    <property type="match status" value="3"/>
</dbReference>
<feature type="compositionally biased region" description="Basic and acidic residues" evidence="5">
    <location>
        <begin position="1062"/>
        <end position="1076"/>
    </location>
</feature>
<dbReference type="SUPFAM" id="SSF50978">
    <property type="entry name" value="WD40 repeat-like"/>
    <property type="match status" value="2"/>
</dbReference>
<evidence type="ECO:0000256" key="4">
    <source>
        <dbReference type="PROSITE-ProRule" id="PRU00221"/>
    </source>
</evidence>
<dbReference type="InterPro" id="IPR002048">
    <property type="entry name" value="EF_hand_dom"/>
</dbReference>
<sequence length="1076" mass="122570">MNPLPENGLQALNAYRSQVSLAPILSESQTRLHEWLTYDEIEELRLIFKNAPEQKFDYNEFRQLLLKFNIYLSNDDYDTLFAKINTNRDSHIDWDEFISHLILGFREDDPYNQKEALINPISLTPEIKKSGHRHPIVNIKRVSTMLPDRTVKKGTGGYITVSKEGTVNFWSGDLEIQRSGVSKNPYFKVAQTCILAVSSLPDVRIVCTASSERDLRFYDTTAINFHLRIIINSLPWAVNCTHYHFQKSIQQTCKLVLGDFGGNVRLIEFYPELRGPFQNKPGTALIEMSWADLLRGRLPQMRVREYLNIHIDVVREVRYSEYLNSIFSVAEGRSSAISLCPAMASIDLGAKKSIYKFYTAKGITTFSLDDDNLIVATGGPECLVRLWNPLVPQKPIGILSGHHAGIVFVFLQSDERKVYSIDHHKVIKVWDVNEQSLLQTFIGLQQLIPRRVPFVCYYNTENHELLIGTRKLISIKCCPLLRMDSTDGETHAGPVSVVLYNTLFKSVVTCGLDSFVIIWDPWTGKRLTLIKNAHVRVLHGKSLRVEITSACFDPMQQLLLTGARDGSLKVWNFNSGICMRNLSIEAMCEVTTVFWIRNRILAIGWNRHVTEFADIEGQEYSDGKNWETLHDEDVLCAAIREPEVLATGSYSGSVILWKLETGQPYRQYNVAHPTQFIKIVFGKQTKPLPKIDAKKEAEKSRYPKFEKRRESIEDTRPYTGSSAGLPKSRAVGQFSSYVGAPRYRRLSVIQMPIRSAIMRPLSIQSMIFLKTRPASKEHGTLLVALEDGIIQVYSHHNLGGFMEQFSAIHMPGDCIVAMETDEKNRYLFTATAFGYIKTWLMTNFCVPESEQVRICMPKLRLRFPFLLRDRFDGRAKRSARGQIFPMLLNSYKAHLRPISSLQYIDRSHILISGSSDNTTRLWSLGGRYLGTLGTPLTWLKLSPSEPVLETDNYRMPPDIAKVASSTTLKVLTGAKPERFLRIKTTPIKDTEEATNMATEPEAKVVYGKPLAEPILGKHFKLPVRGRPHLKPTLDKTLPYIPVYAHLDIHKAKPIERPPTPEALKRTRELDFYENPK</sequence>
<evidence type="ECO:0000259" key="6">
    <source>
        <dbReference type="PROSITE" id="PS50222"/>
    </source>
</evidence>
<dbReference type="InterPro" id="IPR001680">
    <property type="entry name" value="WD40_rpt"/>
</dbReference>
<keyword evidence="8" id="KW-1185">Reference proteome</keyword>
<gene>
    <name evidence="7" type="ORF">HERILL_LOCUS2798</name>
</gene>
<dbReference type="InterPro" id="IPR036322">
    <property type="entry name" value="WD40_repeat_dom_sf"/>
</dbReference>
<proteinExistence type="predicted"/>
<dbReference type="InterPro" id="IPR051242">
    <property type="entry name" value="WD-EF-hand_domain"/>
</dbReference>
<evidence type="ECO:0000313" key="7">
    <source>
        <dbReference type="EMBL" id="CAD7079586.1"/>
    </source>
</evidence>
<dbReference type="InterPro" id="IPR015943">
    <property type="entry name" value="WD40/YVTN_repeat-like_dom_sf"/>
</dbReference>
<feature type="domain" description="EF-hand" evidence="6">
    <location>
        <begin position="72"/>
        <end position="107"/>
    </location>
</feature>
<feature type="repeat" description="WD" evidence="4">
    <location>
        <begin position="891"/>
        <end position="924"/>
    </location>
</feature>
<dbReference type="InterPro" id="IPR011992">
    <property type="entry name" value="EF-hand-dom_pair"/>
</dbReference>
<dbReference type="Proteomes" id="UP000594454">
    <property type="component" value="Chromosome 1"/>
</dbReference>
<keyword evidence="2 4" id="KW-0853">WD repeat</keyword>
<keyword evidence="3" id="KW-0677">Repeat</keyword>
<dbReference type="Pfam" id="PF00400">
    <property type="entry name" value="WD40"/>
    <property type="match status" value="2"/>
</dbReference>
<dbReference type="PROSITE" id="PS00678">
    <property type="entry name" value="WD_REPEATS_1"/>
    <property type="match status" value="1"/>
</dbReference>
<dbReference type="PROSITE" id="PS50082">
    <property type="entry name" value="WD_REPEATS_2"/>
    <property type="match status" value="3"/>
</dbReference>